<comment type="caution">
    <text evidence="4">The sequence shown here is derived from an EMBL/GenBank/DDBJ whole genome shotgun (WGS) entry which is preliminary data.</text>
</comment>
<name>A0ABP9FUZ1_9SPHI</name>
<dbReference type="PROSITE" id="PS00455">
    <property type="entry name" value="AMP_BINDING"/>
    <property type="match status" value="1"/>
</dbReference>
<evidence type="ECO:0000256" key="2">
    <source>
        <dbReference type="ARBA" id="ARBA00022840"/>
    </source>
</evidence>
<dbReference type="SUPFAM" id="SSF56801">
    <property type="entry name" value="Acetyl-CoA synthetase-like"/>
    <property type="match status" value="1"/>
</dbReference>
<dbReference type="Proteomes" id="UP001501436">
    <property type="component" value="Unassembled WGS sequence"/>
</dbReference>
<dbReference type="PANTHER" id="PTHR43272">
    <property type="entry name" value="LONG-CHAIN-FATTY-ACID--COA LIGASE"/>
    <property type="match status" value="1"/>
</dbReference>
<keyword evidence="1" id="KW-0547">Nucleotide-binding</keyword>
<feature type="domain" description="AMP-dependent synthetase/ligase" evidence="3">
    <location>
        <begin position="25"/>
        <end position="460"/>
    </location>
</feature>
<gene>
    <name evidence="4" type="ORF">GCM10023313_21500</name>
</gene>
<evidence type="ECO:0000256" key="1">
    <source>
        <dbReference type="ARBA" id="ARBA00022741"/>
    </source>
</evidence>
<evidence type="ECO:0000259" key="3">
    <source>
        <dbReference type="Pfam" id="PF00501"/>
    </source>
</evidence>
<dbReference type="PANTHER" id="PTHR43272:SF33">
    <property type="entry name" value="AMP-BINDING DOMAIN-CONTAINING PROTEIN-RELATED"/>
    <property type="match status" value="1"/>
</dbReference>
<protein>
    <submittedName>
        <fullName evidence="4">AMP-dependent synthetase/ligase</fullName>
    </submittedName>
</protein>
<sequence length="638" mass="71362">MNLASKPATVPAFIQNIIKNIHPVDQPFLSHKVKNEWIDITYNQALEKINALSAWMLHIGVKKGDHLALMIENGPDYIYYDQALQQIGAVNTSIYPTLSEADVEYILNDSQSRTILVGNPFLFRKIQKAANNCPSLIHIIPAFDEFEKHISGQALNVGIIGLKQVIAEGTSLLGQYKADINIAREAILPTDISCLIYTSGTTGTPKGAMLTHQNLTANVWASLEQITVVEKTDVFLSFLPLSHVFERTATYHICLAMGCKIVFAQSLELLAKNMGEVRPTIMNCVPRLLERIQDRAMKTGTEAGGIKAKIFLWALSVGRKYRYALEAGKLPGLILNTQNKLADKLVFSKIKEKTGGRLKFMISGGGALPKNVGEFFGDLGIKVLEGYGLTETSPVMSVNEQDRQVYGTAGRVIPGIEVAIQNIDTKQIYTIQTHKSFKPDFESDEGEIIVRGHCVMKGYWNKPEDTAAAIDKDGWFHTGDIGRFFKGNIQITDRLKNMLVNAYGKNVYPTPVENTYLKSPRIEGVFLIGDRREYITAIITPSKDALQTKFGLPESFFEQEATFIDDAEIVKWMAEDIRKYSNELAKFERIKNFKVKRKPFSMEEGEITPTMKTKRRVIEQKYAEAIEDLYAADADDAL</sequence>
<keyword evidence="5" id="KW-1185">Reference proteome</keyword>
<dbReference type="InterPro" id="IPR000873">
    <property type="entry name" value="AMP-dep_synth/lig_dom"/>
</dbReference>
<dbReference type="InterPro" id="IPR042099">
    <property type="entry name" value="ANL_N_sf"/>
</dbReference>
<dbReference type="InterPro" id="IPR020845">
    <property type="entry name" value="AMP-binding_CS"/>
</dbReference>
<evidence type="ECO:0000313" key="5">
    <source>
        <dbReference type="Proteomes" id="UP001501436"/>
    </source>
</evidence>
<organism evidence="4 5">
    <name type="scientific">Mucilaginibacter defluvii</name>
    <dbReference type="NCBI Taxonomy" id="1196019"/>
    <lineage>
        <taxon>Bacteria</taxon>
        <taxon>Pseudomonadati</taxon>
        <taxon>Bacteroidota</taxon>
        <taxon>Sphingobacteriia</taxon>
        <taxon>Sphingobacteriales</taxon>
        <taxon>Sphingobacteriaceae</taxon>
        <taxon>Mucilaginibacter</taxon>
    </lineage>
</organism>
<dbReference type="Gene3D" id="3.40.50.12780">
    <property type="entry name" value="N-terminal domain of ligase-like"/>
    <property type="match status" value="1"/>
</dbReference>
<reference evidence="5" key="1">
    <citation type="journal article" date="2019" name="Int. J. Syst. Evol. Microbiol.">
        <title>The Global Catalogue of Microorganisms (GCM) 10K type strain sequencing project: providing services to taxonomists for standard genome sequencing and annotation.</title>
        <authorList>
            <consortium name="The Broad Institute Genomics Platform"/>
            <consortium name="The Broad Institute Genome Sequencing Center for Infectious Disease"/>
            <person name="Wu L."/>
            <person name="Ma J."/>
        </authorList>
    </citation>
    <scope>NUCLEOTIDE SEQUENCE [LARGE SCALE GENOMIC DNA]</scope>
    <source>
        <strain evidence="5">JCM 18283</strain>
    </source>
</reference>
<dbReference type="RefSeq" id="WP_345331199.1">
    <property type="nucleotide sequence ID" value="NZ_BAABJI010000002.1"/>
</dbReference>
<dbReference type="Pfam" id="PF00501">
    <property type="entry name" value="AMP-binding"/>
    <property type="match status" value="1"/>
</dbReference>
<accession>A0ABP9FUZ1</accession>
<dbReference type="CDD" id="cd05907">
    <property type="entry name" value="VL_LC_FACS_like"/>
    <property type="match status" value="1"/>
</dbReference>
<proteinExistence type="predicted"/>
<evidence type="ECO:0000313" key="4">
    <source>
        <dbReference type="EMBL" id="GAA4917573.1"/>
    </source>
</evidence>
<dbReference type="EMBL" id="BAABJI010000002">
    <property type="protein sequence ID" value="GAA4917573.1"/>
    <property type="molecule type" value="Genomic_DNA"/>
</dbReference>
<keyword evidence="2" id="KW-0067">ATP-binding</keyword>
<dbReference type="Pfam" id="PF23562">
    <property type="entry name" value="AMP-binding_C_3"/>
    <property type="match status" value="1"/>
</dbReference>